<dbReference type="PIRSF" id="PIRSF001221">
    <property type="entry name" value="Amidase_fungi"/>
    <property type="match status" value="1"/>
</dbReference>
<dbReference type="EMBL" id="ML977319">
    <property type="protein sequence ID" value="KAF2117104.1"/>
    <property type="molecule type" value="Genomic_DNA"/>
</dbReference>
<dbReference type="InterPro" id="IPR020556">
    <property type="entry name" value="Amidase_CS"/>
</dbReference>
<feature type="active site" description="Charge relay system" evidence="2">
    <location>
        <position position="83"/>
    </location>
</feature>
<keyword evidence="5" id="KW-1185">Reference proteome</keyword>
<name>A0A6A5ZDG9_9PLEO</name>
<evidence type="ECO:0000313" key="5">
    <source>
        <dbReference type="Proteomes" id="UP000799770"/>
    </source>
</evidence>
<dbReference type="InterPro" id="IPR023631">
    <property type="entry name" value="Amidase_dom"/>
</dbReference>
<feature type="active site" description="Acyl-ester intermediate" evidence="2">
    <location>
        <position position="184"/>
    </location>
</feature>
<evidence type="ECO:0000256" key="2">
    <source>
        <dbReference type="PIRSR" id="PIRSR001221-1"/>
    </source>
</evidence>
<gene>
    <name evidence="4" type="ORF">BDV96DRAFT_19018</name>
</gene>
<reference evidence="4" key="1">
    <citation type="journal article" date="2020" name="Stud. Mycol.">
        <title>101 Dothideomycetes genomes: a test case for predicting lifestyles and emergence of pathogens.</title>
        <authorList>
            <person name="Haridas S."/>
            <person name="Albert R."/>
            <person name="Binder M."/>
            <person name="Bloem J."/>
            <person name="Labutti K."/>
            <person name="Salamov A."/>
            <person name="Andreopoulos B."/>
            <person name="Baker S."/>
            <person name="Barry K."/>
            <person name="Bills G."/>
            <person name="Bluhm B."/>
            <person name="Cannon C."/>
            <person name="Castanera R."/>
            <person name="Culley D."/>
            <person name="Daum C."/>
            <person name="Ezra D."/>
            <person name="Gonzalez J."/>
            <person name="Henrissat B."/>
            <person name="Kuo A."/>
            <person name="Liang C."/>
            <person name="Lipzen A."/>
            <person name="Lutzoni F."/>
            <person name="Magnuson J."/>
            <person name="Mondo S."/>
            <person name="Nolan M."/>
            <person name="Ohm R."/>
            <person name="Pangilinan J."/>
            <person name="Park H.-J."/>
            <person name="Ramirez L."/>
            <person name="Alfaro M."/>
            <person name="Sun H."/>
            <person name="Tritt A."/>
            <person name="Yoshinaga Y."/>
            <person name="Zwiers L.-H."/>
            <person name="Turgeon B."/>
            <person name="Goodwin S."/>
            <person name="Spatafora J."/>
            <person name="Crous P."/>
            <person name="Grigoriev I."/>
        </authorList>
    </citation>
    <scope>NUCLEOTIDE SEQUENCE</scope>
    <source>
        <strain evidence="4">CBS 627.86</strain>
    </source>
</reference>
<dbReference type="InterPro" id="IPR036928">
    <property type="entry name" value="AS_sf"/>
</dbReference>
<organism evidence="4 5">
    <name type="scientific">Lophiotrema nucula</name>
    <dbReference type="NCBI Taxonomy" id="690887"/>
    <lineage>
        <taxon>Eukaryota</taxon>
        <taxon>Fungi</taxon>
        <taxon>Dikarya</taxon>
        <taxon>Ascomycota</taxon>
        <taxon>Pezizomycotina</taxon>
        <taxon>Dothideomycetes</taxon>
        <taxon>Pleosporomycetidae</taxon>
        <taxon>Pleosporales</taxon>
        <taxon>Lophiotremataceae</taxon>
        <taxon>Lophiotrema</taxon>
    </lineage>
</organism>
<dbReference type="Pfam" id="PF01425">
    <property type="entry name" value="Amidase"/>
    <property type="match status" value="1"/>
</dbReference>
<comment type="similarity">
    <text evidence="1">Belongs to the amidase family.</text>
</comment>
<proteinExistence type="inferred from homology"/>
<dbReference type="Proteomes" id="UP000799770">
    <property type="component" value="Unassembled WGS sequence"/>
</dbReference>
<dbReference type="PANTHER" id="PTHR42678:SF34">
    <property type="entry name" value="OS04G0183300 PROTEIN"/>
    <property type="match status" value="1"/>
</dbReference>
<dbReference type="SUPFAM" id="SSF75304">
    <property type="entry name" value="Amidase signature (AS) enzymes"/>
    <property type="match status" value="1"/>
</dbReference>
<feature type="domain" description="Amidase" evidence="3">
    <location>
        <begin position="25"/>
        <end position="477"/>
    </location>
</feature>
<protein>
    <submittedName>
        <fullName evidence="4">Putative amidase family protein</fullName>
    </submittedName>
</protein>
<dbReference type="Gene3D" id="3.90.1300.10">
    <property type="entry name" value="Amidase signature (AS) domain"/>
    <property type="match status" value="1"/>
</dbReference>
<dbReference type="AlphaFoldDB" id="A0A6A5ZDG9"/>
<dbReference type="PANTHER" id="PTHR42678">
    <property type="entry name" value="AMIDASE"/>
    <property type="match status" value="1"/>
</dbReference>
<dbReference type="OrthoDB" id="566138at2759"/>
<evidence type="ECO:0000313" key="4">
    <source>
        <dbReference type="EMBL" id="KAF2117104.1"/>
    </source>
</evidence>
<accession>A0A6A5ZDG9</accession>
<feature type="active site" description="Charge relay system" evidence="2">
    <location>
        <position position="160"/>
    </location>
</feature>
<sequence length="495" mass="53928">MLDVRELTISQIHASLQDSDYTSTDLTHAYLDRIAKLDKDGPKINSTMALSPYALDHAKALDAYLAKEKQLKGPLHGIPILLKDQVDTAGIETRYGSHAGKGNIPTEDAFIVTKLKDAGAIILGKTTMSEWATSWFSASSATDFTFTHNPYKKDYDVGGSSGGSAAAVAANFTVVAVAEDTGGSVRCPASFCNLVGLRCTPGLISRRGLCPLLKVQDTPGPVARTVEDCARFFDAMVGFDEGDEWTGVHLQSPAKESYAEGLDPDAIKGMKIGVVTSLFGPDSDPYCKAVNSVVRPAIEKLKSNGTTFVDVEIENLDYYMSTTATYLERSRSDINSFLATKPHMPHDIADIVQPSFIQDRPFLDLTNGVARGPKDPTSSPTYAKKLVDRDEFVRKLSCVMYSQQLDALVFPDVQIPPPKHEDATNGRFPQAWDFPVNTLLASQARWPAITVPAGFTDEGLPVGMEFVSWEFREKALLRIGKGVEKVLNARRAPEL</sequence>
<evidence type="ECO:0000256" key="1">
    <source>
        <dbReference type="ARBA" id="ARBA00009199"/>
    </source>
</evidence>
<evidence type="ECO:0000259" key="3">
    <source>
        <dbReference type="Pfam" id="PF01425"/>
    </source>
</evidence>
<dbReference type="PROSITE" id="PS00571">
    <property type="entry name" value="AMIDASES"/>
    <property type="match status" value="1"/>
</dbReference>